<name>A0A370TJS7_9HELO</name>
<feature type="repeat" description="ANK" evidence="3">
    <location>
        <begin position="1003"/>
        <end position="1035"/>
    </location>
</feature>
<dbReference type="Pfam" id="PF12796">
    <property type="entry name" value="Ank_2"/>
    <property type="match status" value="4"/>
</dbReference>
<dbReference type="SUPFAM" id="SSF53474">
    <property type="entry name" value="alpha/beta-Hydrolases"/>
    <property type="match status" value="1"/>
</dbReference>
<evidence type="ECO:0000313" key="8">
    <source>
        <dbReference type="EMBL" id="RDL35776.1"/>
    </source>
</evidence>
<comment type="caution">
    <text evidence="8">The sequence shown here is derived from an EMBL/GenBank/DDBJ whole genome shotgun (WGS) entry which is preliminary data.</text>
</comment>
<evidence type="ECO:0000259" key="5">
    <source>
        <dbReference type="Pfam" id="PF05057"/>
    </source>
</evidence>
<feature type="repeat" description="ANK" evidence="3">
    <location>
        <begin position="1105"/>
        <end position="1137"/>
    </location>
</feature>
<dbReference type="RefSeq" id="XP_031868432.1">
    <property type="nucleotide sequence ID" value="XM_032015011.1"/>
</dbReference>
<keyword evidence="9" id="KW-1185">Reference proteome</keyword>
<reference evidence="8 9" key="1">
    <citation type="journal article" date="2018" name="IMA Fungus">
        <title>IMA Genome-F 9: Draft genome sequence of Annulohypoxylon stygium, Aspergillus mulundensis, Berkeleyomyces basicola (syn. Thielaviopsis basicola), Ceratocystis smalleyi, two Cercospora beticola strains, Coleophoma cylindrospora, Fusarium fracticaudum, Phialophora cf. hyalina, and Morchella septimelata.</title>
        <authorList>
            <person name="Wingfield B.D."/>
            <person name="Bills G.F."/>
            <person name="Dong Y."/>
            <person name="Huang W."/>
            <person name="Nel W.J."/>
            <person name="Swalarsk-Parry B.S."/>
            <person name="Vaghefi N."/>
            <person name="Wilken P.M."/>
            <person name="An Z."/>
            <person name="de Beer Z.W."/>
            <person name="De Vos L."/>
            <person name="Chen L."/>
            <person name="Duong T.A."/>
            <person name="Gao Y."/>
            <person name="Hammerbacher A."/>
            <person name="Kikkert J.R."/>
            <person name="Li Y."/>
            <person name="Li H."/>
            <person name="Li K."/>
            <person name="Li Q."/>
            <person name="Liu X."/>
            <person name="Ma X."/>
            <person name="Naidoo K."/>
            <person name="Pethybridge S.J."/>
            <person name="Sun J."/>
            <person name="Steenkamp E.T."/>
            <person name="van der Nest M.A."/>
            <person name="van Wyk S."/>
            <person name="Wingfield M.J."/>
            <person name="Xiong C."/>
            <person name="Yue Q."/>
            <person name="Zhang X."/>
        </authorList>
    </citation>
    <scope>NUCLEOTIDE SEQUENCE [LARGE SCALE GENOMIC DNA]</scope>
    <source>
        <strain evidence="8 9">BP 5553</strain>
    </source>
</reference>
<dbReference type="OrthoDB" id="7464126at2759"/>
<keyword evidence="2" id="KW-0677">Repeat</keyword>
<keyword evidence="3" id="KW-0040">ANK repeat</keyword>
<feature type="domain" description="GPI inositol-deacylase winged helix" evidence="6">
    <location>
        <begin position="672"/>
        <end position="764"/>
    </location>
</feature>
<dbReference type="PROSITE" id="PS50088">
    <property type="entry name" value="ANK_REPEAT"/>
    <property type="match status" value="8"/>
</dbReference>
<evidence type="ECO:0000256" key="2">
    <source>
        <dbReference type="ARBA" id="ARBA00022737"/>
    </source>
</evidence>
<dbReference type="InterPro" id="IPR007751">
    <property type="entry name" value="DUF676_lipase-like"/>
</dbReference>
<feature type="repeat" description="ANK" evidence="3">
    <location>
        <begin position="937"/>
        <end position="969"/>
    </location>
</feature>
<dbReference type="InterPro" id="IPR056884">
    <property type="entry name" value="NPHP3-like_N"/>
</dbReference>
<dbReference type="Pfam" id="PF24883">
    <property type="entry name" value="NPHP3_N"/>
    <property type="match status" value="1"/>
</dbReference>
<evidence type="ECO:0000313" key="9">
    <source>
        <dbReference type="Proteomes" id="UP000254866"/>
    </source>
</evidence>
<dbReference type="Gene3D" id="3.40.50.1820">
    <property type="entry name" value="alpha/beta hydrolase"/>
    <property type="match status" value="1"/>
</dbReference>
<dbReference type="Proteomes" id="UP000254866">
    <property type="component" value="Unassembled WGS sequence"/>
</dbReference>
<evidence type="ECO:0000259" key="7">
    <source>
        <dbReference type="Pfam" id="PF24883"/>
    </source>
</evidence>
<evidence type="ECO:0000259" key="6">
    <source>
        <dbReference type="Pfam" id="PF22939"/>
    </source>
</evidence>
<dbReference type="PRINTS" id="PR01415">
    <property type="entry name" value="ANKYRIN"/>
</dbReference>
<feature type="domain" description="DUF676" evidence="5">
    <location>
        <begin position="91"/>
        <end position="220"/>
    </location>
</feature>
<dbReference type="EMBL" id="NPIC01000005">
    <property type="protein sequence ID" value="RDL35776.1"/>
    <property type="molecule type" value="Genomic_DNA"/>
</dbReference>
<feature type="region of interest" description="Disordered" evidence="4">
    <location>
        <begin position="1"/>
        <end position="68"/>
    </location>
</feature>
<dbReference type="Pfam" id="PF22939">
    <property type="entry name" value="WHD_GPIID"/>
    <property type="match status" value="1"/>
</dbReference>
<dbReference type="SUPFAM" id="SSF48403">
    <property type="entry name" value="Ankyrin repeat"/>
    <property type="match status" value="1"/>
</dbReference>
<evidence type="ECO:0000256" key="1">
    <source>
        <dbReference type="ARBA" id="ARBA00007920"/>
    </source>
</evidence>
<feature type="repeat" description="ANK" evidence="3">
    <location>
        <begin position="970"/>
        <end position="1002"/>
    </location>
</feature>
<dbReference type="PANTHER" id="PTHR10039:SF5">
    <property type="entry name" value="NACHT DOMAIN-CONTAINING PROTEIN"/>
    <property type="match status" value="1"/>
</dbReference>
<gene>
    <name evidence="8" type="ORF">BP5553_06388</name>
</gene>
<proteinExistence type="inferred from homology"/>
<organism evidence="8 9">
    <name type="scientific">Venustampulla echinocandica</name>
    <dbReference type="NCBI Taxonomy" id="2656787"/>
    <lineage>
        <taxon>Eukaryota</taxon>
        <taxon>Fungi</taxon>
        <taxon>Dikarya</taxon>
        <taxon>Ascomycota</taxon>
        <taxon>Pezizomycotina</taxon>
        <taxon>Leotiomycetes</taxon>
        <taxon>Helotiales</taxon>
        <taxon>Pleuroascaceae</taxon>
        <taxon>Venustampulla</taxon>
    </lineage>
</organism>
<dbReference type="PROSITE" id="PS50297">
    <property type="entry name" value="ANK_REP_REGION"/>
    <property type="match status" value="7"/>
</dbReference>
<accession>A0A370TJS7</accession>
<sequence>MPGMKKSWWKRSKSSFTGPRAQPSPPDANSSAATAPVEGASEITPSIDAQQSAPPILDTTNHPDDKYGLKPLHTPVATDGDEDGLTNAVDIVAVHGIAGNAYNTWTHENGTLWLRDLIPKKLPGVRVFSYGYPADVFFTRQKGNLEDFSRSLLNDLRGERREKEYQNRPIIFICHSMGGIVVKNALIIAKIDDEPYENIRKFVKGIMFLATPHRGTSETQFPKLLARIANVATNMTGIAPFIVSTRPDLIEAIEKDSNILLDISTNFRNQTKNLKIASFTEQSVTPPAKSLIVDKASAIMGIHTETIFPMAGCDHTSICKFAGETSGAYKTVLNELRNWVDELNQLHADEKTSEDLECLRSLSFPELANRRQDIDKPFSHTCEWILEHESYKSWIETERELLWIKGKPGAGKSTMMAFIYQSLQEKPPSGITLEFFFHGRGTPLQKTPVGMFRSLLHQLYANVPCIRLLVRKAFKEKSAFGQTGTDWEWHRKELEDLFTNAIIRTPKSRAITIFVDALDEAGSDTANELAGYFHRLNDTLADGNRAGKICISCRHYPILAANTPLHVCVEDENHNDIARYVKQTFETELRRDKMAELLLPLEERQTLEETVTARTGGIFMWARLSIPLIIKFILEGESVEQIKGEISKVPADLGKVYEHILKNVIEPRNWSKALHLVQWVCLAERPLSVTELRYAIASDDHYIHQPSLQSCKDAIDFVENDLRMERLVTTWSGGLVEVQRHEDYTIVQSIHQTVNDFLRSDGLKYLSSLANDDLPHDRKDIGMLPTDGVLGQGHSRLCKSCVNYLGLPEVLLATPDTESILDEDRFNTTSYEEKSLSLKTALPFVLYATESWFLHAEKAENLGIVQSNLVQQFGSPPGPAFQAWINIFRALDEYSRHNPRCPKPGATMIHIASGSNLRSAVQLLLSDNESLRAQDSAGNRALHFAARWGHLELVEILLNAGADIGAKNFDGGTAFEHAAANGHEEVLELLFNCGVNVNESTGAYGNALQAAARNGNKVVVQKLLKYGAEVNIIGGLYYGTALQAACNGGHADIARLLLEKGAEVNIISSSGYGTALQAACGRGHADIAKLLLEKGAEVNIIGSNSDGTALQAACSRGHADIAKLLLEKGAEVNIIGGLYYGTALQAACNGGHADIAKLLLEKGAEVNLIGGFYNGTALQAACARGHTDIARLLLEKGAIGGAC</sequence>
<feature type="repeat" description="ANK" evidence="3">
    <location>
        <begin position="1074"/>
        <end position="1103"/>
    </location>
</feature>
<dbReference type="GeneID" id="43599237"/>
<feature type="repeat" description="ANK" evidence="3">
    <location>
        <begin position="1037"/>
        <end position="1069"/>
    </location>
</feature>
<dbReference type="InterPro" id="IPR002110">
    <property type="entry name" value="Ankyrin_rpt"/>
</dbReference>
<feature type="domain" description="Nephrocystin 3-like N-terminal" evidence="7">
    <location>
        <begin position="381"/>
        <end position="554"/>
    </location>
</feature>
<evidence type="ECO:0000256" key="4">
    <source>
        <dbReference type="SAM" id="MobiDB-lite"/>
    </source>
</evidence>
<dbReference type="STRING" id="2656787.A0A370TJS7"/>
<dbReference type="AlphaFoldDB" id="A0A370TJS7"/>
<dbReference type="PANTHER" id="PTHR10039">
    <property type="entry name" value="AMELOGENIN"/>
    <property type="match status" value="1"/>
</dbReference>
<feature type="repeat" description="ANK" evidence="3">
    <location>
        <begin position="1139"/>
        <end position="1171"/>
    </location>
</feature>
<dbReference type="InterPro" id="IPR036770">
    <property type="entry name" value="Ankyrin_rpt-contain_sf"/>
</dbReference>
<dbReference type="Gene3D" id="3.40.50.300">
    <property type="entry name" value="P-loop containing nucleotide triphosphate hydrolases"/>
    <property type="match status" value="1"/>
</dbReference>
<dbReference type="SMART" id="SM00248">
    <property type="entry name" value="ANK"/>
    <property type="match status" value="10"/>
</dbReference>
<dbReference type="InterPro" id="IPR027417">
    <property type="entry name" value="P-loop_NTPase"/>
</dbReference>
<dbReference type="InterPro" id="IPR029058">
    <property type="entry name" value="AB_hydrolase_fold"/>
</dbReference>
<dbReference type="Pfam" id="PF05057">
    <property type="entry name" value="DUF676"/>
    <property type="match status" value="1"/>
</dbReference>
<dbReference type="InterPro" id="IPR054471">
    <property type="entry name" value="GPIID_WHD"/>
</dbReference>
<protein>
    <submittedName>
        <fullName evidence="8">Uncharacterized protein</fullName>
    </submittedName>
</protein>
<evidence type="ECO:0000256" key="3">
    <source>
        <dbReference type="PROSITE-ProRule" id="PRU00023"/>
    </source>
</evidence>
<dbReference type="SUPFAM" id="SSF52540">
    <property type="entry name" value="P-loop containing nucleoside triphosphate hydrolases"/>
    <property type="match status" value="1"/>
</dbReference>
<feature type="compositionally biased region" description="Polar residues" evidence="4">
    <location>
        <begin position="43"/>
        <end position="53"/>
    </location>
</feature>
<dbReference type="Gene3D" id="1.25.40.20">
    <property type="entry name" value="Ankyrin repeat-containing domain"/>
    <property type="match status" value="4"/>
</dbReference>
<feature type="repeat" description="ANK" evidence="3">
    <location>
        <begin position="1173"/>
        <end position="1198"/>
    </location>
</feature>
<comment type="similarity">
    <text evidence="1">Belongs to the putative lipase ROG1 family.</text>
</comment>